<name>A0A916ZIA0_9BACL</name>
<dbReference type="InterPro" id="IPR001789">
    <property type="entry name" value="Sig_transdc_resp-reg_receiver"/>
</dbReference>
<evidence type="ECO:0000259" key="9">
    <source>
        <dbReference type="PROSITE" id="PS01124"/>
    </source>
</evidence>
<evidence type="ECO:0000256" key="5">
    <source>
        <dbReference type="ARBA" id="ARBA00023015"/>
    </source>
</evidence>
<dbReference type="AlphaFoldDB" id="A0A916ZIA0"/>
<evidence type="ECO:0000256" key="8">
    <source>
        <dbReference type="PROSITE-ProRule" id="PRU00169"/>
    </source>
</evidence>
<dbReference type="Proteomes" id="UP000612456">
    <property type="component" value="Unassembled WGS sequence"/>
</dbReference>
<dbReference type="SUPFAM" id="SSF52172">
    <property type="entry name" value="CheY-like"/>
    <property type="match status" value="1"/>
</dbReference>
<sequence>MMKICVVDDEKTVREAIVRKLERLNKPIEVFDIGCGYEALDTVRLIRPELLITDIMIPELSGLDMLEMLKKENNHTEIALISGYDEFDYARKAIQHGAVRYLLKPVQMEELIELIELVDSRLIDRWEADMKERVWELKRHSLSIGELESEQVAAWFDDKTPKVIQWSEQPVSEDAEVVFTFNVNDRHRGEVRTADPRETNVFYDRSEFTSRLRRAEEKWQNESFFGERRQTTADGSDYVKTLLRQMQRLHDQMLKDAKGIHSDDLHEHLYQWFLLAEPLHSSNLKKQCAYLIAALDNVMTSSKEVSVITEEQAMHWLEWVGGFATWEELKISMSHFIVDGLKALHECAVVAQNPGLTAKVLRLLEQSSDPQTSLNTIAAQLNVHPVTISKAVRQETGKKFIDLLVARKIEIGKKLLVQSDKTVIDIALETGYSDFRYFSKLFKKTYGVTPNEFRQTKKSPQQS</sequence>
<dbReference type="InterPro" id="IPR020449">
    <property type="entry name" value="Tscrpt_reg_AraC-type_HTH"/>
</dbReference>
<evidence type="ECO:0000313" key="11">
    <source>
        <dbReference type="EMBL" id="GGD99265.1"/>
    </source>
</evidence>
<dbReference type="SMART" id="SM00448">
    <property type="entry name" value="REC"/>
    <property type="match status" value="1"/>
</dbReference>
<dbReference type="PROSITE" id="PS50110">
    <property type="entry name" value="RESPONSE_REGULATORY"/>
    <property type="match status" value="1"/>
</dbReference>
<comment type="subcellular location">
    <subcellularLocation>
        <location evidence="1">Cytoplasm</location>
    </subcellularLocation>
</comment>
<dbReference type="PROSITE" id="PS01124">
    <property type="entry name" value="HTH_ARAC_FAMILY_2"/>
    <property type="match status" value="1"/>
</dbReference>
<protein>
    <recommendedName>
        <fullName evidence="13">Two-component system, response regulator YesN</fullName>
    </recommendedName>
</protein>
<keyword evidence="7" id="KW-0804">Transcription</keyword>
<evidence type="ECO:0000313" key="12">
    <source>
        <dbReference type="Proteomes" id="UP000612456"/>
    </source>
</evidence>
<keyword evidence="4" id="KW-0902">Two-component regulatory system</keyword>
<proteinExistence type="predicted"/>
<evidence type="ECO:0000256" key="6">
    <source>
        <dbReference type="ARBA" id="ARBA00023125"/>
    </source>
</evidence>
<dbReference type="GO" id="GO:0043565">
    <property type="term" value="F:sequence-specific DNA binding"/>
    <property type="evidence" value="ECO:0007669"/>
    <property type="project" value="InterPro"/>
</dbReference>
<organism evidence="11 12">
    <name type="scientific">Paenibacillus nasutitermitis</name>
    <dbReference type="NCBI Taxonomy" id="1652958"/>
    <lineage>
        <taxon>Bacteria</taxon>
        <taxon>Bacillati</taxon>
        <taxon>Bacillota</taxon>
        <taxon>Bacilli</taxon>
        <taxon>Bacillales</taxon>
        <taxon>Paenibacillaceae</taxon>
        <taxon>Paenibacillus</taxon>
    </lineage>
</organism>
<evidence type="ECO:0000259" key="10">
    <source>
        <dbReference type="PROSITE" id="PS50110"/>
    </source>
</evidence>
<dbReference type="InterPro" id="IPR009057">
    <property type="entry name" value="Homeodomain-like_sf"/>
</dbReference>
<dbReference type="Gene3D" id="1.10.10.60">
    <property type="entry name" value="Homeodomain-like"/>
    <property type="match status" value="1"/>
</dbReference>
<reference evidence="11" key="2">
    <citation type="submission" date="2020-09" db="EMBL/GenBank/DDBJ databases">
        <authorList>
            <person name="Sun Q."/>
            <person name="Zhou Y."/>
        </authorList>
    </citation>
    <scope>NUCLEOTIDE SEQUENCE</scope>
    <source>
        <strain evidence="11">CGMCC 1.15178</strain>
    </source>
</reference>
<keyword evidence="6" id="KW-0238">DNA-binding</keyword>
<evidence type="ECO:0000256" key="2">
    <source>
        <dbReference type="ARBA" id="ARBA00022490"/>
    </source>
</evidence>
<comment type="caution">
    <text evidence="11">The sequence shown here is derived from an EMBL/GenBank/DDBJ whole genome shotgun (WGS) entry which is preliminary data.</text>
</comment>
<evidence type="ECO:0008006" key="13">
    <source>
        <dbReference type="Google" id="ProtNLM"/>
    </source>
</evidence>
<keyword evidence="5" id="KW-0805">Transcription regulation</keyword>
<dbReference type="PROSITE" id="PS00041">
    <property type="entry name" value="HTH_ARAC_FAMILY_1"/>
    <property type="match status" value="1"/>
</dbReference>
<dbReference type="EMBL" id="BMHP01000011">
    <property type="protein sequence ID" value="GGD99265.1"/>
    <property type="molecule type" value="Genomic_DNA"/>
</dbReference>
<evidence type="ECO:0000256" key="7">
    <source>
        <dbReference type="ARBA" id="ARBA00023163"/>
    </source>
</evidence>
<keyword evidence="3 8" id="KW-0597">Phosphoprotein</keyword>
<dbReference type="InterPro" id="IPR011006">
    <property type="entry name" value="CheY-like_superfamily"/>
</dbReference>
<dbReference type="RefSeq" id="WP_188999929.1">
    <property type="nucleotide sequence ID" value="NZ_BMHP01000011.1"/>
</dbReference>
<dbReference type="GO" id="GO:0000160">
    <property type="term" value="P:phosphorelay signal transduction system"/>
    <property type="evidence" value="ECO:0007669"/>
    <property type="project" value="UniProtKB-KW"/>
</dbReference>
<dbReference type="SUPFAM" id="SSF46689">
    <property type="entry name" value="Homeodomain-like"/>
    <property type="match status" value="1"/>
</dbReference>
<dbReference type="PRINTS" id="PR00032">
    <property type="entry name" value="HTHARAC"/>
</dbReference>
<evidence type="ECO:0000256" key="4">
    <source>
        <dbReference type="ARBA" id="ARBA00023012"/>
    </source>
</evidence>
<keyword evidence="2" id="KW-0963">Cytoplasm</keyword>
<reference evidence="11" key="1">
    <citation type="journal article" date="2014" name="Int. J. Syst. Evol. Microbiol.">
        <title>Complete genome sequence of Corynebacterium casei LMG S-19264T (=DSM 44701T), isolated from a smear-ripened cheese.</title>
        <authorList>
            <consortium name="US DOE Joint Genome Institute (JGI-PGF)"/>
            <person name="Walter F."/>
            <person name="Albersmeier A."/>
            <person name="Kalinowski J."/>
            <person name="Ruckert C."/>
        </authorList>
    </citation>
    <scope>NUCLEOTIDE SEQUENCE</scope>
    <source>
        <strain evidence="11">CGMCC 1.15178</strain>
    </source>
</reference>
<dbReference type="Pfam" id="PF12833">
    <property type="entry name" value="HTH_18"/>
    <property type="match status" value="1"/>
</dbReference>
<dbReference type="Gene3D" id="3.40.50.2300">
    <property type="match status" value="1"/>
</dbReference>
<feature type="domain" description="Response regulatory" evidence="10">
    <location>
        <begin position="3"/>
        <end position="119"/>
    </location>
</feature>
<gene>
    <name evidence="11" type="ORF">GCM10010911_67740</name>
</gene>
<dbReference type="GO" id="GO:0005737">
    <property type="term" value="C:cytoplasm"/>
    <property type="evidence" value="ECO:0007669"/>
    <property type="project" value="UniProtKB-SubCell"/>
</dbReference>
<dbReference type="InterPro" id="IPR018062">
    <property type="entry name" value="HTH_AraC-typ_CS"/>
</dbReference>
<evidence type="ECO:0000256" key="3">
    <source>
        <dbReference type="ARBA" id="ARBA00022553"/>
    </source>
</evidence>
<dbReference type="GO" id="GO:0003700">
    <property type="term" value="F:DNA-binding transcription factor activity"/>
    <property type="evidence" value="ECO:0007669"/>
    <property type="project" value="InterPro"/>
</dbReference>
<evidence type="ECO:0000256" key="1">
    <source>
        <dbReference type="ARBA" id="ARBA00004496"/>
    </source>
</evidence>
<feature type="domain" description="HTH araC/xylS-type" evidence="9">
    <location>
        <begin position="358"/>
        <end position="456"/>
    </location>
</feature>
<dbReference type="PANTHER" id="PTHR42713:SF3">
    <property type="entry name" value="TRANSCRIPTIONAL REGULATORY PROTEIN HPTR"/>
    <property type="match status" value="1"/>
</dbReference>
<dbReference type="Pfam" id="PF00072">
    <property type="entry name" value="Response_reg"/>
    <property type="match status" value="1"/>
</dbReference>
<dbReference type="CDD" id="cd17536">
    <property type="entry name" value="REC_YesN-like"/>
    <property type="match status" value="1"/>
</dbReference>
<dbReference type="InterPro" id="IPR018060">
    <property type="entry name" value="HTH_AraC"/>
</dbReference>
<dbReference type="PANTHER" id="PTHR42713">
    <property type="entry name" value="HISTIDINE KINASE-RELATED"/>
    <property type="match status" value="1"/>
</dbReference>
<dbReference type="InterPro" id="IPR051552">
    <property type="entry name" value="HptR"/>
</dbReference>
<dbReference type="SMART" id="SM00342">
    <property type="entry name" value="HTH_ARAC"/>
    <property type="match status" value="1"/>
</dbReference>
<feature type="modified residue" description="4-aspartylphosphate" evidence="8">
    <location>
        <position position="54"/>
    </location>
</feature>
<keyword evidence="12" id="KW-1185">Reference proteome</keyword>
<accession>A0A916ZIA0</accession>